<dbReference type="AlphaFoldDB" id="A0A1H2Y9A5"/>
<accession>A0A1H2Y9A5</accession>
<evidence type="ECO:0000313" key="3">
    <source>
        <dbReference type="Proteomes" id="UP000198569"/>
    </source>
</evidence>
<feature type="signal peptide" evidence="1">
    <location>
        <begin position="1"/>
        <end position="21"/>
    </location>
</feature>
<dbReference type="EMBL" id="FNMV01000006">
    <property type="protein sequence ID" value="SDX01736.1"/>
    <property type="molecule type" value="Genomic_DNA"/>
</dbReference>
<evidence type="ECO:0000256" key="1">
    <source>
        <dbReference type="SAM" id="SignalP"/>
    </source>
</evidence>
<dbReference type="STRING" id="229203.SAMN05444338_106137"/>
<keyword evidence="3" id="KW-1185">Reference proteome</keyword>
<name>A0A1H2Y9A5_9FLAO</name>
<proteinExistence type="predicted"/>
<reference evidence="3" key="1">
    <citation type="submission" date="2016-10" db="EMBL/GenBank/DDBJ databases">
        <authorList>
            <person name="Varghese N."/>
            <person name="Submissions S."/>
        </authorList>
    </citation>
    <scope>NUCLEOTIDE SEQUENCE [LARGE SCALE GENOMIC DNA]</scope>
    <source>
        <strain evidence="3">DSM 15718</strain>
    </source>
</reference>
<gene>
    <name evidence="2" type="ORF">SAMN05444338_106137</name>
</gene>
<evidence type="ECO:0000313" key="2">
    <source>
        <dbReference type="EMBL" id="SDX01736.1"/>
    </source>
</evidence>
<protein>
    <submittedName>
        <fullName evidence="2">Short chain amide porin</fullName>
    </submittedName>
</protein>
<feature type="chain" id="PRO_5011719415" evidence="1">
    <location>
        <begin position="22"/>
        <end position="412"/>
    </location>
</feature>
<dbReference type="RefSeq" id="WP_091431505.1">
    <property type="nucleotide sequence ID" value="NZ_FNMV01000006.1"/>
</dbReference>
<sequence length="412" mass="45078">MKKISLIAVLLLFTLKGFSQGSPDYGAGMKFNLNEDGSKYLRVLSWAQIWGQYNSDRPLDGNGNEQADLDFSVRRARVLMYAQINKDFLIVTHFGLNSLNVDTMSPTGKGDGSQLFMHDAYVQYSLGKDNAVGGGLHYWNGISRLNNQSTLNLMTLDNQRQAWATLGLSDQFARHIGAFAKGTFGKFQYRVAVNGASTNNLQASTTPVNNGPATYTGAKLLGSKEAGRTYAGYFEYGFLDSESNFLPYKVGTYLGTKKVFNIGAGFFSHPNGSVIADAAGNLSGENVTIFGLDAFYDVPVGTQGAALTAYALYQNTDYGKDYRLGTTYETGSMVHAHLGYVLPGKSKTHFQPYISYDERQIDAINDNASQFGIGANAFFSGHNSKLTLEYQTLKYATNKSVNTITLQAMIYL</sequence>
<dbReference type="Proteomes" id="UP000198569">
    <property type="component" value="Unassembled WGS sequence"/>
</dbReference>
<keyword evidence="1" id="KW-0732">Signal</keyword>
<organism evidence="2 3">
    <name type="scientific">Flavobacterium degerlachei</name>
    <dbReference type="NCBI Taxonomy" id="229203"/>
    <lineage>
        <taxon>Bacteria</taxon>
        <taxon>Pseudomonadati</taxon>
        <taxon>Bacteroidota</taxon>
        <taxon>Flavobacteriia</taxon>
        <taxon>Flavobacteriales</taxon>
        <taxon>Flavobacteriaceae</taxon>
        <taxon>Flavobacterium</taxon>
    </lineage>
</organism>
<dbReference type="OrthoDB" id="9771991at2"/>